<name>A0A074RHT3_9AGAM</name>
<comment type="caution">
    <text evidence="3">The sequence shown here is derived from an EMBL/GenBank/DDBJ whole genome shotgun (WGS) entry which is preliminary data.</text>
</comment>
<feature type="non-terminal residue" evidence="3">
    <location>
        <position position="802"/>
    </location>
</feature>
<feature type="region of interest" description="Disordered" evidence="1">
    <location>
        <begin position="21"/>
        <end position="47"/>
    </location>
</feature>
<feature type="region of interest" description="Disordered" evidence="1">
    <location>
        <begin position="99"/>
        <end position="122"/>
    </location>
</feature>
<evidence type="ECO:0000313" key="4">
    <source>
        <dbReference type="Proteomes" id="UP000027456"/>
    </source>
</evidence>
<evidence type="ECO:0000256" key="1">
    <source>
        <dbReference type="SAM" id="MobiDB-lite"/>
    </source>
</evidence>
<dbReference type="AlphaFoldDB" id="A0A074RHT3"/>
<dbReference type="Pfam" id="PF18758">
    <property type="entry name" value="KDZ"/>
    <property type="match status" value="1"/>
</dbReference>
<gene>
    <name evidence="3" type="ORF">V565_186630</name>
</gene>
<accession>A0A074RHT3</accession>
<keyword evidence="4" id="KW-1185">Reference proteome</keyword>
<organism evidence="3 4">
    <name type="scientific">Rhizoctonia solani 123E</name>
    <dbReference type="NCBI Taxonomy" id="1423351"/>
    <lineage>
        <taxon>Eukaryota</taxon>
        <taxon>Fungi</taxon>
        <taxon>Dikarya</taxon>
        <taxon>Basidiomycota</taxon>
        <taxon>Agaricomycotina</taxon>
        <taxon>Agaricomycetes</taxon>
        <taxon>Cantharellales</taxon>
        <taxon>Ceratobasidiaceae</taxon>
        <taxon>Rhizoctonia</taxon>
    </lineage>
</organism>
<dbReference type="InterPro" id="IPR040521">
    <property type="entry name" value="KDZ"/>
</dbReference>
<dbReference type="HOGENOM" id="CLU_003703_13_2_1"/>
<protein>
    <recommendedName>
        <fullName evidence="2">CxC2-like cysteine cluster KDZ transposase-associated domain-containing protein</fullName>
    </recommendedName>
</protein>
<dbReference type="InterPro" id="IPR041457">
    <property type="entry name" value="CxC2_KDZ-assoc"/>
</dbReference>
<dbReference type="OrthoDB" id="2804062at2759"/>
<evidence type="ECO:0000259" key="2">
    <source>
        <dbReference type="Pfam" id="PF18803"/>
    </source>
</evidence>
<proteinExistence type="predicted"/>
<dbReference type="Pfam" id="PF18803">
    <property type="entry name" value="CxC2"/>
    <property type="match status" value="1"/>
</dbReference>
<dbReference type="EMBL" id="AZST01000995">
    <property type="protein sequence ID" value="KEP46671.1"/>
    <property type="molecule type" value="Genomic_DNA"/>
</dbReference>
<evidence type="ECO:0000313" key="3">
    <source>
        <dbReference type="EMBL" id="KEP46671.1"/>
    </source>
</evidence>
<feature type="domain" description="CxC2-like cysteine cluster KDZ transposase-associated" evidence="2">
    <location>
        <begin position="205"/>
        <end position="317"/>
    </location>
</feature>
<reference evidence="3 4" key="1">
    <citation type="submission" date="2013-12" db="EMBL/GenBank/DDBJ databases">
        <authorList>
            <person name="Cubeta M."/>
            <person name="Pakala S."/>
            <person name="Fedorova N."/>
            <person name="Thomas E."/>
            <person name="Dean R."/>
            <person name="Jabaji S."/>
            <person name="Neate S."/>
            <person name="Toda T."/>
            <person name="Tavantzis S."/>
            <person name="Vilgalys R."/>
            <person name="Bharathan N."/>
            <person name="Pakala S."/>
            <person name="Losada L.S."/>
            <person name="Zafar N."/>
            <person name="Nierman W."/>
        </authorList>
    </citation>
    <scope>NUCLEOTIDE SEQUENCE [LARGE SCALE GENOMIC DNA]</scope>
    <source>
        <strain evidence="3 4">123E</strain>
    </source>
</reference>
<dbReference type="Proteomes" id="UP000027456">
    <property type="component" value="Unassembled WGS sequence"/>
</dbReference>
<sequence>MSSQQKRPRVSIESVHAITVEYEGVPTGSTKEPDKKRRGRPKGAPKSIEVALKQTVSSNANNNVQRGSFCPPISNSVHTAHVALGANDTDELPLFNDDSILTEPPMTSDHKKPRKNKTPNDNLREWLDSFAEGYLDTLYARDSPPPTSHCSLCTSPTDANALYRCMSCIGASALCLACLKSLHRFTPTHQIKRWDGFSWIGSSLLDVGHVLFLGHNGQPCPAKRPQRMLDEKAKDIKGALNLYIGDLNGFTRAKVLYCQCASAIPKPGQLLAAGLFPCSHLHPESAITFQLLDMYNTLTTTSRTSAHKYYTALEKVTKPGFSADVGDRYRELMWTHRCYLHLLLLRRSGHKFPLHPTIDVHPGDQAFDCVACPRPGFNFEWFEVSKDEIPYFRMWISYDGNFRSVRKSKKVAEGDICLSDGCAYYSFKDAYKLWTESVPQDKRWEKPACDNHKAGLEKTLRWVGQDVTGVGMLSCTPHTCIMPRGAVDFFQGEKFICLDYALAGFLNYIAKRCGGSLPIGLTYDVMCHWIVKFTTRANQLPPSNAIPEGLDLVGAVPKWHLAGHKRDCFVRWSLDNMQHVGRMEGEGPERFWSMYNQMSGSMSEQGPGVRTDNANNIIRSWNEEKAFGMVNSAPARYIDAKKNYIKQKEVHDDLNSDMPPEKIAEWEQESIEPTLKDKKWESPMMDPDLSGGFRDTIKERRQQESATARVPGRRPGATRWLSDGIELEHSIQNFNDEAEALGNSPTSLQDETLNGKRLALQGRIESHRKRRELYVEELEQPDHPHIRHFYGEETGEDLGLPS</sequence>
<dbReference type="STRING" id="1423351.A0A074RHT3"/>